<accession>A0A2I5T9M3</accession>
<dbReference type="KEGG" id="serq:CWC46_16210"/>
<name>A0A2I5T9M3_SERS3</name>
<dbReference type="EMBL" id="CP025084">
    <property type="protein sequence ID" value="AUH05543.1"/>
    <property type="molecule type" value="Genomic_DNA"/>
</dbReference>
<dbReference type="Pfam" id="PF00550">
    <property type="entry name" value="PP-binding"/>
    <property type="match status" value="1"/>
</dbReference>
<proteinExistence type="predicted"/>
<dbReference type="STRING" id="104623.Ser39006_02241"/>
<evidence type="ECO:0000313" key="2">
    <source>
        <dbReference type="EMBL" id="AUH01222.1"/>
    </source>
</evidence>
<reference evidence="2 5" key="3">
    <citation type="submission" date="2017-11" db="EMBL/GenBank/DDBJ databases">
        <title>Complete genome sequence of Serratia sp. ATCC 39006 LacA.</title>
        <authorList>
            <person name="Hampton H.G."/>
            <person name="Jackson S.A."/>
            <person name="Jauregui R."/>
            <person name="Poulter G.T.M."/>
            <person name="Salmond G.P.C."/>
            <person name="Fineran P.C."/>
        </authorList>
    </citation>
    <scope>NUCLEOTIDE SEQUENCE [LARGE SCALE GENOMIC DNA]</scope>
    <source>
        <strain evidence="2 5">ATCC 39006</strain>
    </source>
</reference>
<dbReference type="SUPFAM" id="SSF47336">
    <property type="entry name" value="ACP-like"/>
    <property type="match status" value="1"/>
</dbReference>
<dbReference type="AlphaFoldDB" id="A0A2I5T9M3"/>
<dbReference type="Proteomes" id="UP000017700">
    <property type="component" value="Chromosome"/>
</dbReference>
<feature type="domain" description="Carrier" evidence="1">
    <location>
        <begin position="2"/>
        <end position="81"/>
    </location>
</feature>
<dbReference type="EMBL" id="CP025085">
    <property type="protein sequence ID" value="AUH01222.1"/>
    <property type="molecule type" value="Genomic_DNA"/>
</dbReference>
<sequence length="86" mass="9648">MDSYERLVIDAIAQVMDIDDTAELHSSIQIERDLGFDSGLYIELIMYLEDAIDGLHLDPASLDIKHFETVSSIARYINGLMITEAS</sequence>
<reference evidence="3" key="4">
    <citation type="submission" date="2017-11" db="EMBL/GenBank/DDBJ databases">
        <title>Complete genome sequence of Serratia sp. ATCC 39006.</title>
        <authorList>
            <person name="Hampton H.G."/>
            <person name="Jackson S.A."/>
            <person name="Jauregui R."/>
            <person name="Poulter G.T.M."/>
            <person name="Salmond G.P.C."/>
            <person name="Fineran P.C."/>
        </authorList>
    </citation>
    <scope>NUCLEOTIDE SEQUENCE</scope>
    <source>
        <strain evidence="3">ATCC 39006</strain>
    </source>
</reference>
<dbReference type="KEGG" id="sera:Ser39006_016210"/>
<evidence type="ECO:0000313" key="5">
    <source>
        <dbReference type="Proteomes" id="UP000233778"/>
    </source>
</evidence>
<organism evidence="3 4">
    <name type="scientific">Serratia sp. (strain ATCC 39006)</name>
    <name type="common">Prodigiosinella confusarubida</name>
    <dbReference type="NCBI Taxonomy" id="104623"/>
    <lineage>
        <taxon>Bacteria</taxon>
        <taxon>Pseudomonadati</taxon>
        <taxon>Pseudomonadota</taxon>
        <taxon>Gammaproteobacteria</taxon>
        <taxon>Enterobacterales</taxon>
        <taxon>Pectobacteriaceae</taxon>
        <taxon>Prodigiosinella</taxon>
    </lineage>
</organism>
<dbReference type="OrthoDB" id="5877184at2"/>
<reference evidence="3" key="2">
    <citation type="submission" date="2013-09" db="EMBL/GenBank/DDBJ databases">
        <authorList>
            <person name="Wang G."/>
            <person name="Yang Y."/>
            <person name="Su Y."/>
        </authorList>
    </citation>
    <scope>NUCLEOTIDE SEQUENCE</scope>
    <source>
        <strain evidence="3">ATCC 39006</strain>
    </source>
</reference>
<dbReference type="PROSITE" id="PS50075">
    <property type="entry name" value="CARRIER"/>
    <property type="match status" value="1"/>
</dbReference>
<dbReference type="InterPro" id="IPR036736">
    <property type="entry name" value="ACP-like_sf"/>
</dbReference>
<evidence type="ECO:0000313" key="4">
    <source>
        <dbReference type="Proteomes" id="UP000017700"/>
    </source>
</evidence>
<protein>
    <submittedName>
        <fullName evidence="3">Phosphopantetheine-containing protein</fullName>
    </submittedName>
</protein>
<keyword evidence="4" id="KW-1185">Reference proteome</keyword>
<dbReference type="Gene3D" id="1.10.1200.10">
    <property type="entry name" value="ACP-like"/>
    <property type="match status" value="1"/>
</dbReference>
<dbReference type="Proteomes" id="UP000233778">
    <property type="component" value="Chromosome"/>
</dbReference>
<evidence type="ECO:0000259" key="1">
    <source>
        <dbReference type="PROSITE" id="PS50075"/>
    </source>
</evidence>
<evidence type="ECO:0000313" key="3">
    <source>
        <dbReference type="EMBL" id="AUH05543.1"/>
    </source>
</evidence>
<gene>
    <name evidence="2" type="ORF">CWC46_16210</name>
    <name evidence="3" type="ORF">Ser39006_016210</name>
</gene>
<dbReference type="InterPro" id="IPR009081">
    <property type="entry name" value="PP-bd_ACP"/>
</dbReference>
<reference evidence="3 4" key="1">
    <citation type="journal article" date="2013" name="Genome Announc.">
        <title>Draft genome sequence of Serratia sp. strain ATCC 39006, a model bacterium for analysis of the biosynthesis and regulation of prodigiosin, a carbapenem, and gas vesicles.</title>
        <authorList>
            <person name="Fineran P.C."/>
            <person name="Iglesias Cans M.C."/>
            <person name="Ramsay J.P."/>
            <person name="Wilf N.M."/>
            <person name="Cossyleon D."/>
            <person name="McNeil M.B."/>
            <person name="Williamson N.R."/>
            <person name="Monson R.E."/>
            <person name="Becher S.A."/>
            <person name="Stanton J.A."/>
            <person name="Brugger K."/>
            <person name="Brown S.D."/>
            <person name="Salmond G.P."/>
        </authorList>
    </citation>
    <scope>NUCLEOTIDE SEQUENCE [LARGE SCALE GENOMIC DNA]</scope>
    <source>
        <strain evidence="3">ATCC 39006</strain>
        <strain evidence="4">ATCC 39006 / SC 11482</strain>
    </source>
</reference>
<dbReference type="RefSeq" id="WP_021015507.1">
    <property type="nucleotide sequence ID" value="NZ_CP025084.1"/>
</dbReference>